<proteinExistence type="predicted"/>
<sequence>MAIIHLMASAATKPLPITNSDNILSLQNEVRPSPLDQNHSIRNDSSYSDCYDYYIKLKKDIQHLDIKEEYLKLAICECTNAIFYAKEELKLMGSVPLCVGQFLEAIDERHAIVESSVGINYLVRVASNVDKAELTIGSSIALMKRTNAVVRILPGEADNTVQLLTAKDKPDVNYGDVGGLETQKQEVREAIELSITHGYLFKQIGIEAPKGVMLHGPPGCGKTMIAKAVAASTKSSFIRMVGSEFVHKYLGEGPKMVRDVFKMAKANAPCIIFIDEVDSIATKRFDSKAGADREVQRILLELLNQMDGFDESSGVRVIMATNRIDTLDPALLRPGRIDRKIEFPLPDRRQKRLLFNTVTSKMSLSAEVDLEYFVALPDKISAAEVQNIATEAGMRAVRASRYTISSKDFLDAYNTVTTKIETDHQFYN</sequence>
<dbReference type="WBParaSite" id="RSKR_0000164900.1">
    <property type="protein sequence ID" value="RSKR_0000164900.1"/>
    <property type="gene ID" value="RSKR_0000164900"/>
</dbReference>
<accession>A0AC35TK16</accession>
<protein>
    <submittedName>
        <fullName evidence="2">AAA domain-containing protein</fullName>
    </submittedName>
</protein>
<organism evidence="1 2">
    <name type="scientific">Rhabditophanes sp. KR3021</name>
    <dbReference type="NCBI Taxonomy" id="114890"/>
    <lineage>
        <taxon>Eukaryota</taxon>
        <taxon>Metazoa</taxon>
        <taxon>Ecdysozoa</taxon>
        <taxon>Nematoda</taxon>
        <taxon>Chromadorea</taxon>
        <taxon>Rhabditida</taxon>
        <taxon>Tylenchina</taxon>
        <taxon>Panagrolaimomorpha</taxon>
        <taxon>Strongyloidoidea</taxon>
        <taxon>Alloionematidae</taxon>
        <taxon>Rhabditophanes</taxon>
    </lineage>
</organism>
<evidence type="ECO:0000313" key="1">
    <source>
        <dbReference type="Proteomes" id="UP000095286"/>
    </source>
</evidence>
<name>A0AC35TK16_9BILA</name>
<reference evidence="2" key="1">
    <citation type="submission" date="2016-11" db="UniProtKB">
        <authorList>
            <consortium name="WormBaseParasite"/>
        </authorList>
    </citation>
    <scope>IDENTIFICATION</scope>
    <source>
        <strain evidence="2">KR3021</strain>
    </source>
</reference>
<dbReference type="Proteomes" id="UP000095286">
    <property type="component" value="Unplaced"/>
</dbReference>
<evidence type="ECO:0000313" key="2">
    <source>
        <dbReference type="WBParaSite" id="RSKR_0000164900.1"/>
    </source>
</evidence>